<keyword evidence="7" id="KW-1185">Reference proteome</keyword>
<evidence type="ECO:0000256" key="2">
    <source>
        <dbReference type="ARBA" id="ARBA00022898"/>
    </source>
</evidence>
<dbReference type="Pfam" id="PF00266">
    <property type="entry name" value="Aminotran_5"/>
    <property type="match status" value="1"/>
</dbReference>
<name>A0A127VDE2_9SPHI</name>
<keyword evidence="6" id="KW-0808">Transferase</keyword>
<evidence type="ECO:0000256" key="3">
    <source>
        <dbReference type="RuleBase" id="RU004075"/>
    </source>
</evidence>
<dbReference type="PATRIC" id="fig|188932.3.peg.2424"/>
<dbReference type="PROSITE" id="PS00595">
    <property type="entry name" value="AA_TRANSFER_CLASS_5"/>
    <property type="match status" value="1"/>
</dbReference>
<dbReference type="EMBL" id="CP014504">
    <property type="protein sequence ID" value="AMP99210.1"/>
    <property type="molecule type" value="Genomic_DNA"/>
</dbReference>
<dbReference type="PANTHER" id="PTHR43586">
    <property type="entry name" value="CYSTEINE DESULFURASE"/>
    <property type="match status" value="1"/>
</dbReference>
<dbReference type="InterPro" id="IPR000192">
    <property type="entry name" value="Aminotrans_V_dom"/>
</dbReference>
<evidence type="ECO:0000313" key="6">
    <source>
        <dbReference type="EMBL" id="AMP99210.1"/>
    </source>
</evidence>
<reference evidence="6 7" key="1">
    <citation type="submission" date="2016-03" db="EMBL/GenBank/DDBJ databases">
        <title>Complete genome sequence of Pedobacter cryoconitis PAMC 27485.</title>
        <authorList>
            <person name="Lee J."/>
            <person name="Kim O.-S."/>
        </authorList>
    </citation>
    <scope>NUCLEOTIDE SEQUENCE [LARGE SCALE GENOMIC DNA]</scope>
    <source>
        <strain evidence="6 7">PAMC 27485</strain>
    </source>
</reference>
<dbReference type="InterPro" id="IPR015422">
    <property type="entry name" value="PyrdxlP-dep_Trfase_small"/>
</dbReference>
<evidence type="ECO:0000313" key="7">
    <source>
        <dbReference type="Proteomes" id="UP000071561"/>
    </source>
</evidence>
<dbReference type="Proteomes" id="UP000071561">
    <property type="component" value="Chromosome"/>
</dbReference>
<evidence type="ECO:0000259" key="5">
    <source>
        <dbReference type="Pfam" id="PF00266"/>
    </source>
</evidence>
<gene>
    <name evidence="6" type="ORF">AY601_2316</name>
</gene>
<dbReference type="InterPro" id="IPR015424">
    <property type="entry name" value="PyrdxlP-dep_Trfase"/>
</dbReference>
<protein>
    <submittedName>
        <fullName evidence="6">Capreomycin acetyltransferase</fullName>
    </submittedName>
</protein>
<dbReference type="KEGG" id="pcm:AY601_2316"/>
<organism evidence="6 7">
    <name type="scientific">Pedobacter cryoconitis</name>
    <dbReference type="NCBI Taxonomy" id="188932"/>
    <lineage>
        <taxon>Bacteria</taxon>
        <taxon>Pseudomonadati</taxon>
        <taxon>Bacteroidota</taxon>
        <taxon>Sphingobacteriia</taxon>
        <taxon>Sphingobacteriales</taxon>
        <taxon>Sphingobacteriaceae</taxon>
        <taxon>Pedobacter</taxon>
    </lineage>
</organism>
<evidence type="ECO:0000256" key="4">
    <source>
        <dbReference type="RuleBase" id="RU004504"/>
    </source>
</evidence>
<dbReference type="GO" id="GO:0016740">
    <property type="term" value="F:transferase activity"/>
    <property type="evidence" value="ECO:0007669"/>
    <property type="project" value="UniProtKB-KW"/>
</dbReference>
<dbReference type="PANTHER" id="PTHR43586:SF24">
    <property type="entry name" value="BLR4730 PROTEIN"/>
    <property type="match status" value="1"/>
</dbReference>
<dbReference type="InterPro" id="IPR015421">
    <property type="entry name" value="PyrdxlP-dep_Trfase_major"/>
</dbReference>
<dbReference type="Gene3D" id="3.90.1150.10">
    <property type="entry name" value="Aspartate Aminotransferase, domain 1"/>
    <property type="match status" value="1"/>
</dbReference>
<keyword evidence="2" id="KW-0663">Pyridoxal phosphate</keyword>
<sequence length="400" mass="44272">MLTAINQFHKRMDLNTIRKETRGCTDKIFLNSAGSSLVSDAVFDQVINILTEEAQIGGYALAYANQQGVDEFYIETAKLLNCAPENISFQNSATDAYAKAISSIEFKAGDVILTTDDDYISNQISFLSLKKRFGIEIIRAGNLANGDLDLVAFEELVKQHQPKLVALTHIPTSSGLVQAAAEVGAICRKYNCWYLVDACQSVGQLVVDVKEIGCDFLAATGRKFLRGPRGTGFLFVADRALEAGLAPLVIDMIGGDWSSVDHYTLQPTAKRFEFWESSLAGRLGLKEAVKYANQLGMANIEKYNTDLMSHFRNQLKTVKGLNLQDWGSKVSNILTFTMDHHTTEEIAAHLRTHDVYFSIAFAGSAMIDFPKKNIESAIRLSPHYFNTAEELEKVVAILDF</sequence>
<feature type="domain" description="Aminotransferase class V" evidence="5">
    <location>
        <begin position="28"/>
        <end position="394"/>
    </location>
</feature>
<proteinExistence type="inferred from homology"/>
<dbReference type="InterPro" id="IPR020578">
    <property type="entry name" value="Aminotrans_V_PyrdxlP_BS"/>
</dbReference>
<accession>A0A127VDE2</accession>
<evidence type="ECO:0000256" key="1">
    <source>
        <dbReference type="ARBA" id="ARBA00001933"/>
    </source>
</evidence>
<dbReference type="Gene3D" id="3.40.640.10">
    <property type="entry name" value="Type I PLP-dependent aspartate aminotransferase-like (Major domain)"/>
    <property type="match status" value="1"/>
</dbReference>
<dbReference type="AlphaFoldDB" id="A0A127VDE2"/>
<comment type="cofactor">
    <cofactor evidence="1 4">
        <name>pyridoxal 5'-phosphate</name>
        <dbReference type="ChEBI" id="CHEBI:597326"/>
    </cofactor>
</comment>
<comment type="similarity">
    <text evidence="3">Belongs to the class-V pyridoxal-phosphate-dependent aminotransferase family.</text>
</comment>
<dbReference type="SUPFAM" id="SSF53383">
    <property type="entry name" value="PLP-dependent transferases"/>
    <property type="match status" value="1"/>
</dbReference>